<dbReference type="Proteomes" id="UP001189429">
    <property type="component" value="Unassembled WGS sequence"/>
</dbReference>
<gene>
    <name evidence="1" type="ORF">PCOR1329_LOCUS18663</name>
</gene>
<reference evidence="1" key="1">
    <citation type="submission" date="2023-10" db="EMBL/GenBank/DDBJ databases">
        <authorList>
            <person name="Chen Y."/>
            <person name="Shah S."/>
            <person name="Dougan E. K."/>
            <person name="Thang M."/>
            <person name="Chan C."/>
        </authorList>
    </citation>
    <scope>NUCLEOTIDE SEQUENCE [LARGE SCALE GENOMIC DNA]</scope>
</reference>
<keyword evidence="2" id="KW-1185">Reference proteome</keyword>
<accession>A0ABN9R8W0</accession>
<sequence length="308" mass="33781">MATVWPALHQTLQAAENLGLATACAFSSGMGSPFSDCKGAVRLQNLSDEAQLCPREMFAGFRRAAQQSLGFDALGEAQHAPAHRSDAIIQALPPDQKRIALASQDADRLAKYALSLHPQLAPADLEILDRQVQALRASALMFGKVLSLFPKLHFERPPGEKRLPRVPPPPDWHDWDELSGISFEGESRPMNGCAGLSTALRRLQGAETERQHKLGFAILHKTQRPLFFCFACGAYTSRRCHLLGQTCCKNLSTAGEQVLTRVQAGLHPHYRKNPEGDDSLAPARAPSKSVLLAPSRPSWCWVVSFGRF</sequence>
<proteinExistence type="predicted"/>
<comment type="caution">
    <text evidence="1">The sequence shown here is derived from an EMBL/GenBank/DDBJ whole genome shotgun (WGS) entry which is preliminary data.</text>
</comment>
<organism evidence="1 2">
    <name type="scientific">Prorocentrum cordatum</name>
    <dbReference type="NCBI Taxonomy" id="2364126"/>
    <lineage>
        <taxon>Eukaryota</taxon>
        <taxon>Sar</taxon>
        <taxon>Alveolata</taxon>
        <taxon>Dinophyceae</taxon>
        <taxon>Prorocentrales</taxon>
        <taxon>Prorocentraceae</taxon>
        <taxon>Prorocentrum</taxon>
    </lineage>
</organism>
<name>A0ABN9R8W0_9DINO</name>
<evidence type="ECO:0000313" key="1">
    <source>
        <dbReference type="EMBL" id="CAK0815347.1"/>
    </source>
</evidence>
<evidence type="ECO:0000313" key="2">
    <source>
        <dbReference type="Proteomes" id="UP001189429"/>
    </source>
</evidence>
<dbReference type="EMBL" id="CAUYUJ010005891">
    <property type="protein sequence ID" value="CAK0815347.1"/>
    <property type="molecule type" value="Genomic_DNA"/>
</dbReference>
<protein>
    <submittedName>
        <fullName evidence="1">Uncharacterized protein</fullName>
    </submittedName>
</protein>